<gene>
    <name evidence="2" type="ORF">LYSBPC_31530</name>
</gene>
<keyword evidence="1" id="KW-0472">Membrane</keyword>
<keyword evidence="1" id="KW-1133">Transmembrane helix</keyword>
<dbReference type="EMBL" id="BRZA01000005">
    <property type="protein sequence ID" value="GLC90026.1"/>
    <property type="molecule type" value="Genomic_DNA"/>
</dbReference>
<protein>
    <recommendedName>
        <fullName evidence="4">Pore-forming protein</fullName>
    </recommendedName>
</protein>
<sequence length="120" mass="14072">MKYEAKQPKNNVVIPLTFGFTYMITTLGDSLFITTLFGLSIFICLVGLMVRYEFFIEEDELFFKVKIFNIVVFSKHLRSTEIQQIHFKRYGWATKGASIIVKKGMNLRILHFKQQEVLSH</sequence>
<keyword evidence="3" id="KW-1185">Reference proteome</keyword>
<reference evidence="2" key="1">
    <citation type="submission" date="2022-08" db="EMBL/GenBank/DDBJ databases">
        <title>Draft genome sequence of Lysinibacillus sp. strain KH24.</title>
        <authorList>
            <person name="Kanbe H."/>
            <person name="Itoh H."/>
        </authorList>
    </citation>
    <scope>NUCLEOTIDE SEQUENCE</scope>
    <source>
        <strain evidence="2">KH24</strain>
    </source>
</reference>
<proteinExistence type="predicted"/>
<accession>A0ABQ5NNR6</accession>
<feature type="transmembrane region" description="Helical" evidence="1">
    <location>
        <begin position="31"/>
        <end position="50"/>
    </location>
</feature>
<dbReference type="Proteomes" id="UP001065593">
    <property type="component" value="Unassembled WGS sequence"/>
</dbReference>
<evidence type="ECO:0000313" key="3">
    <source>
        <dbReference type="Proteomes" id="UP001065593"/>
    </source>
</evidence>
<evidence type="ECO:0000256" key="1">
    <source>
        <dbReference type="SAM" id="Phobius"/>
    </source>
</evidence>
<name>A0ABQ5NNR6_9BACI</name>
<evidence type="ECO:0000313" key="2">
    <source>
        <dbReference type="EMBL" id="GLC90026.1"/>
    </source>
</evidence>
<keyword evidence="1" id="KW-0812">Transmembrane</keyword>
<dbReference type="RefSeq" id="WP_264989947.1">
    <property type="nucleotide sequence ID" value="NZ_BRZA01000005.1"/>
</dbReference>
<evidence type="ECO:0008006" key="4">
    <source>
        <dbReference type="Google" id="ProtNLM"/>
    </source>
</evidence>
<organism evidence="2 3">
    <name type="scientific">Lysinibacillus piscis</name>
    <dbReference type="NCBI Taxonomy" id="2518931"/>
    <lineage>
        <taxon>Bacteria</taxon>
        <taxon>Bacillati</taxon>
        <taxon>Bacillota</taxon>
        <taxon>Bacilli</taxon>
        <taxon>Bacillales</taxon>
        <taxon>Bacillaceae</taxon>
        <taxon>Lysinibacillus</taxon>
    </lineage>
</organism>
<comment type="caution">
    <text evidence="2">The sequence shown here is derived from an EMBL/GenBank/DDBJ whole genome shotgun (WGS) entry which is preliminary data.</text>
</comment>